<evidence type="ECO:0000256" key="5">
    <source>
        <dbReference type="ARBA" id="ARBA00022792"/>
    </source>
</evidence>
<feature type="region of interest" description="Disordered" evidence="13">
    <location>
        <begin position="872"/>
        <end position="936"/>
    </location>
</feature>
<accession>A0ABQ8PKU6</accession>
<evidence type="ECO:0000256" key="1">
    <source>
        <dbReference type="ARBA" id="ARBA00004434"/>
    </source>
</evidence>
<proteinExistence type="inferred from homology"/>
<keyword evidence="16" id="KW-1185">Reference proteome</keyword>
<dbReference type="PROSITE" id="PS50102">
    <property type="entry name" value="RRM"/>
    <property type="match status" value="1"/>
</dbReference>
<feature type="domain" description="RRM" evidence="14">
    <location>
        <begin position="187"/>
        <end position="264"/>
    </location>
</feature>
<dbReference type="EMBL" id="JANBQD010000039">
    <property type="protein sequence ID" value="KAJ1991275.1"/>
    <property type="molecule type" value="Genomic_DNA"/>
</dbReference>
<dbReference type="Gene3D" id="3.30.70.330">
    <property type="match status" value="1"/>
</dbReference>
<name>A0ABQ8PKU6_9FUNG</name>
<keyword evidence="9" id="KW-0472">Membrane</keyword>
<dbReference type="Pfam" id="PF00076">
    <property type="entry name" value="RRM_1"/>
    <property type="match status" value="1"/>
</dbReference>
<dbReference type="PANTHER" id="PTHR32198:SF2">
    <property type="entry name" value="MITOCHONDRIAL ESCAPE PROTEIN 2"/>
    <property type="match status" value="1"/>
</dbReference>
<evidence type="ECO:0000256" key="3">
    <source>
        <dbReference type="ARBA" id="ARBA00020222"/>
    </source>
</evidence>
<dbReference type="PANTHER" id="PTHR32198">
    <property type="entry name" value="MITOCHONDRIAL ESCAPE PROTEIN 2"/>
    <property type="match status" value="1"/>
</dbReference>
<protein>
    <recommendedName>
        <fullName evidence="3 12">Mitochondrial escape protein 2</fullName>
    </recommendedName>
</protein>
<dbReference type="Pfam" id="PF10443">
    <property type="entry name" value="RNA12"/>
    <property type="match status" value="1"/>
</dbReference>
<dbReference type="InterPro" id="IPR012677">
    <property type="entry name" value="Nucleotide-bd_a/b_plait_sf"/>
</dbReference>
<feature type="compositionally biased region" description="Polar residues" evidence="13">
    <location>
        <begin position="874"/>
        <end position="900"/>
    </location>
</feature>
<dbReference type="InterPro" id="IPR018850">
    <property type="entry name" value="Mt_escape_2_C"/>
</dbReference>
<keyword evidence="5 12" id="KW-0999">Mitochondrion inner membrane</keyword>
<keyword evidence="8 12" id="KW-0496">Mitochondrion</keyword>
<dbReference type="InterPro" id="IPR035979">
    <property type="entry name" value="RBD_domain_sf"/>
</dbReference>
<evidence type="ECO:0000256" key="9">
    <source>
        <dbReference type="ARBA" id="ARBA00023136"/>
    </source>
</evidence>
<organism evidence="15 16">
    <name type="scientific">Coemansia umbellata</name>
    <dbReference type="NCBI Taxonomy" id="1424467"/>
    <lineage>
        <taxon>Eukaryota</taxon>
        <taxon>Fungi</taxon>
        <taxon>Fungi incertae sedis</taxon>
        <taxon>Zoopagomycota</taxon>
        <taxon>Kickxellomycotina</taxon>
        <taxon>Kickxellomycetes</taxon>
        <taxon>Kickxellales</taxon>
        <taxon>Kickxellaceae</taxon>
        <taxon>Coemansia</taxon>
    </lineage>
</organism>
<evidence type="ECO:0000256" key="10">
    <source>
        <dbReference type="ARBA" id="ARBA00025276"/>
    </source>
</evidence>
<evidence type="ECO:0000259" key="14">
    <source>
        <dbReference type="PROSITE" id="PS50102"/>
    </source>
</evidence>
<keyword evidence="11 12" id="KW-0694">RNA-binding</keyword>
<evidence type="ECO:0000313" key="16">
    <source>
        <dbReference type="Proteomes" id="UP001151295"/>
    </source>
</evidence>
<feature type="region of interest" description="Disordered" evidence="13">
    <location>
        <begin position="818"/>
        <end position="859"/>
    </location>
</feature>
<reference evidence="15" key="1">
    <citation type="submission" date="2022-07" db="EMBL/GenBank/DDBJ databases">
        <title>Phylogenomic reconstructions and comparative analyses of Kickxellomycotina fungi.</title>
        <authorList>
            <person name="Reynolds N.K."/>
            <person name="Stajich J.E."/>
            <person name="Barry K."/>
            <person name="Grigoriev I.V."/>
            <person name="Crous P."/>
            <person name="Smith M.E."/>
        </authorList>
    </citation>
    <scope>NUCLEOTIDE SEQUENCE</scope>
    <source>
        <strain evidence="15">BCRC 34882</strain>
    </source>
</reference>
<dbReference type="SUPFAM" id="SSF54928">
    <property type="entry name" value="RNA-binding domain, RBD"/>
    <property type="match status" value="1"/>
</dbReference>
<evidence type="ECO:0000256" key="7">
    <source>
        <dbReference type="ARBA" id="ARBA00022989"/>
    </source>
</evidence>
<feature type="compositionally biased region" description="Low complexity" evidence="13">
    <location>
        <begin position="843"/>
        <end position="855"/>
    </location>
</feature>
<comment type="function">
    <text evidence="10 12">Plays a role in maintaining the mitochondrial genome and in controlling the mtDNA escape. Involved in the regulation of mtDNA nucleotide structure and number. May have a dispensable role in early maturation of pre-rRNA.</text>
</comment>
<keyword evidence="4" id="KW-0812">Transmembrane</keyword>
<evidence type="ECO:0000256" key="4">
    <source>
        <dbReference type="ARBA" id="ARBA00022692"/>
    </source>
</evidence>
<keyword evidence="12" id="KW-0507">mRNA processing</keyword>
<dbReference type="InterPro" id="IPR000504">
    <property type="entry name" value="RRM_dom"/>
</dbReference>
<evidence type="ECO:0000256" key="11">
    <source>
        <dbReference type="PROSITE-ProRule" id="PRU00176"/>
    </source>
</evidence>
<evidence type="ECO:0000313" key="15">
    <source>
        <dbReference type="EMBL" id="KAJ1991275.1"/>
    </source>
</evidence>
<comment type="subcellular location">
    <subcellularLocation>
        <location evidence="1 12">Mitochondrion inner membrane</location>
        <topology evidence="1 12">Single-pass membrane protein</topology>
    </subcellularLocation>
</comment>
<evidence type="ECO:0000256" key="8">
    <source>
        <dbReference type="ARBA" id="ARBA00023128"/>
    </source>
</evidence>
<dbReference type="SMART" id="SM00360">
    <property type="entry name" value="RRM"/>
    <property type="match status" value="1"/>
</dbReference>
<evidence type="ECO:0000256" key="2">
    <source>
        <dbReference type="ARBA" id="ARBA00010320"/>
    </source>
</evidence>
<evidence type="ECO:0000256" key="12">
    <source>
        <dbReference type="RuleBase" id="RU367108"/>
    </source>
</evidence>
<keyword evidence="7" id="KW-1133">Transmembrane helix</keyword>
<keyword evidence="6" id="KW-0809">Transit peptide</keyword>
<evidence type="ECO:0000256" key="6">
    <source>
        <dbReference type="ARBA" id="ARBA00022946"/>
    </source>
</evidence>
<dbReference type="Proteomes" id="UP001151295">
    <property type="component" value="Unassembled WGS sequence"/>
</dbReference>
<comment type="similarity">
    <text evidence="2 12">Belongs to the YME2 family.</text>
</comment>
<evidence type="ECO:0000256" key="13">
    <source>
        <dbReference type="SAM" id="MobiDB-lite"/>
    </source>
</evidence>
<feature type="region of interest" description="Disordered" evidence="13">
    <location>
        <begin position="477"/>
        <end position="502"/>
    </location>
</feature>
<sequence length="982" mass="109649">MLSRHIGAGHARQKNIWYRAFASYIKQPQLLGVYHSRHIHIERYEKGDSTETHLDAVSAKYRAGLFINKIFPLKMGRLDIRPFIISRDQEAMKRKVVRLIPQDLPYDFSISEIEPHSRDGGSIVYFTFAAEDGQENAKSLAERLVKAVDEHLSSRQYRSWFDFTPIRSFPVKGVPFCEDIVRLLPSKKVRVEFIGPDLTVEQIYNEFREFGRILDIETQPSSNKDSPRWAIVHFVRLHAATSARNCVHGSIVGSTKLMLSYVKENKENVVIQWIKGHSKFTIPLAAAALIAAIYAVFDPIREFFVENKITHRFDLDRIPILGNVKKAAMRSIMRRSSDTSDDISAWSGLADQRERLSSILDEPPDSFIVVAGPHGSGKTNMVQQATQNKKYRVAIDANMLAAQHSELEQMTVLARELGWWPVFNSIISITNAIDLMVTATTGSNAGISATPESQVRRILECLALVLARIRHGGLAELKDKHNRKQQESTNQGGSGIAPLPRTLPPEDIPVIILDNFMDKDIKFTPIILDWAAGIVEAGLAHCIFTTSNISGYHEIQRAQPQRAASLVSLNDATPMGAITLLQQQLAPTFLAHPADTEVESSTEDSGKELTKYQHRLDMVSSDRIAYAASILGGRLEDLHVFVQKVNAGETIDGALEDIIQRSITEIRKYAFSDDSEVGKCEHTWTPEQFWCLLTELAKHNSIEYDRMRNSPLFVGDDKAFLGLAEAQLITMVYDNDRPSRILPGRPVFYTAFNRILENTGFSSTMSIKMNKKYVELETAKIRKAEEELSLLNVFRTTADTYSALTSSMAMIAASRGAHVGGSAGHSDRRWIRGWSGDGDSDKNSASSARNSSSESGDMEINPEAFIAQAVRASGQGTRPQDTASGVDNSQNKQTGSSQSWFGWLFGRSSKNNAEPGTQPAQHNTQSKNGSLSDTHLETTIPGVPHELQGRVRFLLQTIHNSQQKIDKWDFENQTNTRRLASL</sequence>
<gene>
    <name evidence="15" type="primary">YME2</name>
    <name evidence="15" type="ORF">EDC05_003494</name>
</gene>
<feature type="compositionally biased region" description="Polar residues" evidence="13">
    <location>
        <begin position="908"/>
        <end position="933"/>
    </location>
</feature>
<dbReference type="InterPro" id="IPR039627">
    <property type="entry name" value="Yme2_C"/>
</dbReference>
<comment type="caution">
    <text evidence="15">The sequence shown here is derived from an EMBL/GenBank/DDBJ whole genome shotgun (WGS) entry which is preliminary data.</text>
</comment>